<evidence type="ECO:0000256" key="2">
    <source>
        <dbReference type="ARBA" id="ARBA00022824"/>
    </source>
</evidence>
<keyword evidence="9" id="KW-1185">Reference proteome</keyword>
<feature type="transmembrane region" description="Helical" evidence="6">
    <location>
        <begin position="36"/>
        <end position="57"/>
    </location>
</feature>
<keyword evidence="1 6" id="KW-0812">Transmembrane</keyword>
<protein>
    <submittedName>
        <fullName evidence="8">Uncharacterized protein</fullName>
    </submittedName>
</protein>
<sequence>MATRRTVRSDQTSAEKDPHAPADGPSDIRPAVESSVIFKLLAFTFAMVVFPIGSYFLTVNTIFKGKSSYAGGFAAVIANVVLIGYVIVAMKEDQSDRLKAEAAAKKNE</sequence>
<evidence type="ECO:0000313" key="8">
    <source>
        <dbReference type="EMBL" id="QDS67877.1"/>
    </source>
</evidence>
<reference evidence="8 9" key="1">
    <citation type="submission" date="2019-07" db="EMBL/GenBank/DDBJ databases">
        <title>Finished genome of Venturia effusa.</title>
        <authorList>
            <person name="Young C.A."/>
            <person name="Cox M.P."/>
            <person name="Ganley A.R.D."/>
            <person name="David W.J."/>
        </authorList>
    </citation>
    <scope>NUCLEOTIDE SEQUENCE [LARGE SCALE GENOMIC DNA]</scope>
    <source>
        <strain evidence="9">albino</strain>
    </source>
</reference>
<dbReference type="AlphaFoldDB" id="A0A517KWX5"/>
<keyword evidence="5 6" id="KW-0968">Cytoplasmic vesicle</keyword>
<feature type="short sequence motif" description="Prevents secretion from ER" evidence="6">
    <location>
        <begin position="105"/>
        <end position="108"/>
    </location>
</feature>
<evidence type="ECO:0000256" key="3">
    <source>
        <dbReference type="ARBA" id="ARBA00022989"/>
    </source>
</evidence>
<comment type="subcellular location">
    <subcellularLocation>
        <location evidence="6">Endoplasmic reticulum membrane</location>
        <topology evidence="6">Multi-pass membrane protein</topology>
    </subcellularLocation>
    <subcellularLocation>
        <location evidence="6">Endoplasmic reticulum-Golgi intermediate compartment membrane</location>
        <topology evidence="6">Multi-pass membrane protein</topology>
    </subcellularLocation>
    <subcellularLocation>
        <location evidence="6">Cytoplasmic vesicle</location>
        <location evidence="6">COPII-coated vesicle membrane</location>
        <topology evidence="6">Multi-pass membrane protein</topology>
    </subcellularLocation>
</comment>
<dbReference type="STRING" id="50376.A0A517KWX5"/>
<dbReference type="PANTHER" id="PTHR31792">
    <property type="entry name" value="VACUOLAR ATPASE ASSEMBLY INTEGRAL MEMBRANE PROTEIN VMA21"/>
    <property type="match status" value="1"/>
</dbReference>
<gene>
    <name evidence="8" type="ORF">FKW77_007996</name>
</gene>
<dbReference type="OrthoDB" id="160405at2759"/>
<dbReference type="EMBL" id="CP042185">
    <property type="protein sequence ID" value="QDS67877.1"/>
    <property type="molecule type" value="Genomic_DNA"/>
</dbReference>
<feature type="region of interest" description="Disordered" evidence="7">
    <location>
        <begin position="1"/>
        <end position="29"/>
    </location>
</feature>
<evidence type="ECO:0000256" key="5">
    <source>
        <dbReference type="ARBA" id="ARBA00023329"/>
    </source>
</evidence>
<keyword evidence="3 6" id="KW-1133">Transmembrane helix</keyword>
<comment type="similarity">
    <text evidence="6">Belongs to the VMA21 family.</text>
</comment>
<evidence type="ECO:0000256" key="6">
    <source>
        <dbReference type="HAMAP-Rule" id="MF_03058"/>
    </source>
</evidence>
<dbReference type="GO" id="GO:0070072">
    <property type="term" value="P:vacuolar proton-transporting V-type ATPase complex assembly"/>
    <property type="evidence" value="ECO:0007669"/>
    <property type="project" value="UniProtKB-UniRule"/>
</dbReference>
<dbReference type="HAMAP" id="MF_03058">
    <property type="entry name" value="VMA21"/>
    <property type="match status" value="1"/>
</dbReference>
<name>A0A517KWX5_9PEZI</name>
<dbReference type="PANTHER" id="PTHR31792:SF3">
    <property type="entry name" value="VACUOLAR ATPASE ASSEMBLY INTEGRAL MEMBRANE PROTEIN VMA21"/>
    <property type="match status" value="1"/>
</dbReference>
<organism evidence="8 9">
    <name type="scientific">Venturia effusa</name>
    <dbReference type="NCBI Taxonomy" id="50376"/>
    <lineage>
        <taxon>Eukaryota</taxon>
        <taxon>Fungi</taxon>
        <taxon>Dikarya</taxon>
        <taxon>Ascomycota</taxon>
        <taxon>Pezizomycotina</taxon>
        <taxon>Dothideomycetes</taxon>
        <taxon>Pleosporomycetidae</taxon>
        <taxon>Venturiales</taxon>
        <taxon>Venturiaceae</taxon>
        <taxon>Venturia</taxon>
    </lineage>
</organism>
<keyword evidence="2 6" id="KW-0256">Endoplasmic reticulum</keyword>
<keyword evidence="4 6" id="KW-0472">Membrane</keyword>
<dbReference type="InterPro" id="IPR019013">
    <property type="entry name" value="Vma21"/>
</dbReference>
<dbReference type="GO" id="GO:0033116">
    <property type="term" value="C:endoplasmic reticulum-Golgi intermediate compartment membrane"/>
    <property type="evidence" value="ECO:0007669"/>
    <property type="project" value="UniProtKB-SubCell"/>
</dbReference>
<evidence type="ECO:0000256" key="1">
    <source>
        <dbReference type="ARBA" id="ARBA00022692"/>
    </source>
</evidence>
<evidence type="ECO:0000256" key="4">
    <source>
        <dbReference type="ARBA" id="ARBA00023136"/>
    </source>
</evidence>
<dbReference type="Proteomes" id="UP000316270">
    <property type="component" value="Chromosome 1"/>
</dbReference>
<proteinExistence type="inferred from homology"/>
<dbReference type="GO" id="GO:0012507">
    <property type="term" value="C:ER to Golgi transport vesicle membrane"/>
    <property type="evidence" value="ECO:0007669"/>
    <property type="project" value="UniProtKB-SubCell"/>
</dbReference>
<evidence type="ECO:0000313" key="9">
    <source>
        <dbReference type="Proteomes" id="UP000316270"/>
    </source>
</evidence>
<accession>A0A517KWX5</accession>
<evidence type="ECO:0000256" key="7">
    <source>
        <dbReference type="SAM" id="MobiDB-lite"/>
    </source>
</evidence>
<comment type="function">
    <text evidence="6">Required for the assembly of the V0 complex of the vacuolar ATPase (V-ATPase) in the endoplasmic reticulum.</text>
</comment>
<dbReference type="GO" id="GO:0005789">
    <property type="term" value="C:endoplasmic reticulum membrane"/>
    <property type="evidence" value="ECO:0007669"/>
    <property type="project" value="UniProtKB-SubCell"/>
</dbReference>
<dbReference type="Pfam" id="PF09446">
    <property type="entry name" value="VMA21"/>
    <property type="match status" value="1"/>
</dbReference>
<feature type="transmembrane region" description="Helical" evidence="6">
    <location>
        <begin position="69"/>
        <end position="90"/>
    </location>
</feature>